<dbReference type="HOGENOM" id="CLU_2735462_0_0_5"/>
<evidence type="ECO:0000313" key="2">
    <source>
        <dbReference type="EMBL" id="ACK50615.1"/>
    </source>
</evidence>
<dbReference type="STRING" id="395965.Msil_1667"/>
<name>B8EK75_METSB</name>
<reference evidence="2 3" key="1">
    <citation type="journal article" date="2010" name="J. Bacteriol.">
        <title>Complete genome sequence of the aerobic facultative methanotroph Methylocella silvestris BL2.</title>
        <authorList>
            <person name="Chen Y."/>
            <person name="Crombie A."/>
            <person name="Rahman M.T."/>
            <person name="Dedysh S.N."/>
            <person name="Liesack W."/>
            <person name="Stott M.B."/>
            <person name="Alam M."/>
            <person name="Theisen A.R."/>
            <person name="Murrell J.C."/>
            <person name="Dunfield P.F."/>
        </authorList>
    </citation>
    <scope>NUCLEOTIDE SEQUENCE [LARGE SCALE GENOMIC DNA]</scope>
    <source>
        <strain evidence="3">DSM 15510 / CIP 108128 / LMG 27833 / NCIMB 13906 / BL2</strain>
    </source>
</reference>
<accession>B8EK75</accession>
<dbReference type="Proteomes" id="UP000002257">
    <property type="component" value="Chromosome"/>
</dbReference>
<gene>
    <name evidence="2" type="ordered locus">Msil_1667</name>
</gene>
<organism evidence="2 3">
    <name type="scientific">Methylocella silvestris (strain DSM 15510 / CIP 108128 / LMG 27833 / NCIMB 13906 / BL2)</name>
    <dbReference type="NCBI Taxonomy" id="395965"/>
    <lineage>
        <taxon>Bacteria</taxon>
        <taxon>Pseudomonadati</taxon>
        <taxon>Pseudomonadota</taxon>
        <taxon>Alphaproteobacteria</taxon>
        <taxon>Hyphomicrobiales</taxon>
        <taxon>Beijerinckiaceae</taxon>
        <taxon>Methylocella</taxon>
    </lineage>
</organism>
<dbReference type="EMBL" id="CP001280">
    <property type="protein sequence ID" value="ACK50615.1"/>
    <property type="molecule type" value="Genomic_DNA"/>
</dbReference>
<sequence>MGGGAIEQNMRGRAKHAASQTATRRKNQALCAQAEKAPDFVIEPSRGRDRQERRRRIIWPGPRSAHNLKER</sequence>
<evidence type="ECO:0000313" key="3">
    <source>
        <dbReference type="Proteomes" id="UP000002257"/>
    </source>
</evidence>
<protein>
    <submittedName>
        <fullName evidence="2">Uncharacterized protein</fullName>
    </submittedName>
</protein>
<evidence type="ECO:0000256" key="1">
    <source>
        <dbReference type="SAM" id="MobiDB-lite"/>
    </source>
</evidence>
<keyword evidence="3" id="KW-1185">Reference proteome</keyword>
<feature type="region of interest" description="Disordered" evidence="1">
    <location>
        <begin position="1"/>
        <end position="71"/>
    </location>
</feature>
<dbReference type="AlphaFoldDB" id="B8EK75"/>
<proteinExistence type="predicted"/>
<dbReference type="KEGG" id="msl:Msil_1667"/>